<name>A0A0A9FSI8_ARUDO</name>
<evidence type="ECO:0000256" key="1">
    <source>
        <dbReference type="SAM" id="Phobius"/>
    </source>
</evidence>
<evidence type="ECO:0000313" key="2">
    <source>
        <dbReference type="EMBL" id="JAE15232.1"/>
    </source>
</evidence>
<reference evidence="2" key="2">
    <citation type="journal article" date="2015" name="Data Brief">
        <title>Shoot transcriptome of the giant reed, Arundo donax.</title>
        <authorList>
            <person name="Barrero R.A."/>
            <person name="Guerrero F.D."/>
            <person name="Moolhuijzen P."/>
            <person name="Goolsby J.A."/>
            <person name="Tidwell J."/>
            <person name="Bellgard S.E."/>
            <person name="Bellgard M.I."/>
        </authorList>
    </citation>
    <scope>NUCLEOTIDE SEQUENCE</scope>
    <source>
        <tissue evidence="2">Shoot tissue taken approximately 20 cm above the soil surface</tissue>
    </source>
</reference>
<dbReference type="AlphaFoldDB" id="A0A0A9FSI8"/>
<feature type="transmembrane region" description="Helical" evidence="1">
    <location>
        <begin position="20"/>
        <end position="39"/>
    </location>
</feature>
<dbReference type="EMBL" id="GBRH01182664">
    <property type="protein sequence ID" value="JAE15232.1"/>
    <property type="molecule type" value="Transcribed_RNA"/>
</dbReference>
<proteinExistence type="predicted"/>
<reference evidence="2" key="1">
    <citation type="submission" date="2014-09" db="EMBL/GenBank/DDBJ databases">
        <authorList>
            <person name="Magalhaes I.L.F."/>
            <person name="Oliveira U."/>
            <person name="Santos F.R."/>
            <person name="Vidigal T.H.D.A."/>
            <person name="Brescovit A.D."/>
            <person name="Santos A.J."/>
        </authorList>
    </citation>
    <scope>NUCLEOTIDE SEQUENCE</scope>
    <source>
        <tissue evidence="2">Shoot tissue taken approximately 20 cm above the soil surface</tissue>
    </source>
</reference>
<keyword evidence="1" id="KW-0812">Transmembrane</keyword>
<sequence>MISTQAFLKGDSVLDTHVHVAFYLSTNLSMQVISVLSGTAPATESFFSPFLNIIMVGMLWTPYWLAMSGFSSVLSL</sequence>
<keyword evidence="1" id="KW-0472">Membrane</keyword>
<feature type="transmembrane region" description="Helical" evidence="1">
    <location>
        <begin position="46"/>
        <end position="66"/>
    </location>
</feature>
<organism evidence="2">
    <name type="scientific">Arundo donax</name>
    <name type="common">Giant reed</name>
    <name type="synonym">Donax arundinaceus</name>
    <dbReference type="NCBI Taxonomy" id="35708"/>
    <lineage>
        <taxon>Eukaryota</taxon>
        <taxon>Viridiplantae</taxon>
        <taxon>Streptophyta</taxon>
        <taxon>Embryophyta</taxon>
        <taxon>Tracheophyta</taxon>
        <taxon>Spermatophyta</taxon>
        <taxon>Magnoliopsida</taxon>
        <taxon>Liliopsida</taxon>
        <taxon>Poales</taxon>
        <taxon>Poaceae</taxon>
        <taxon>PACMAD clade</taxon>
        <taxon>Arundinoideae</taxon>
        <taxon>Arundineae</taxon>
        <taxon>Arundo</taxon>
    </lineage>
</organism>
<keyword evidence="1" id="KW-1133">Transmembrane helix</keyword>
<accession>A0A0A9FSI8</accession>
<protein>
    <submittedName>
        <fullName evidence="2">Thioredoxin M-type</fullName>
    </submittedName>
</protein>